<dbReference type="InterPro" id="IPR037066">
    <property type="entry name" value="Plug_dom_sf"/>
</dbReference>
<dbReference type="Pfam" id="PF13715">
    <property type="entry name" value="CarbopepD_reg_2"/>
    <property type="match status" value="1"/>
</dbReference>
<evidence type="ECO:0000313" key="11">
    <source>
        <dbReference type="EMBL" id="WPU96908.1"/>
    </source>
</evidence>
<dbReference type="InterPro" id="IPR023996">
    <property type="entry name" value="TonB-dep_OMP_SusC/RagA"/>
</dbReference>
<proteinExistence type="inferred from homology"/>
<feature type="region of interest" description="Disordered" evidence="8">
    <location>
        <begin position="1001"/>
        <end position="1024"/>
    </location>
</feature>
<feature type="domain" description="TonB-dependent receptor plug" evidence="10">
    <location>
        <begin position="199"/>
        <end position="305"/>
    </location>
</feature>
<keyword evidence="2 7" id="KW-0813">Transport</keyword>
<comment type="subcellular location">
    <subcellularLocation>
        <location evidence="1 7">Cell outer membrane</location>
        <topology evidence="1 7">Multi-pass membrane protein</topology>
    </subcellularLocation>
</comment>
<evidence type="ECO:0000256" key="9">
    <source>
        <dbReference type="SAM" id="SignalP"/>
    </source>
</evidence>
<reference evidence="11 12" key="1">
    <citation type="submission" date="2023-11" db="EMBL/GenBank/DDBJ databases">
        <title>Analysis of the Genomes of Mucilaginibacter gossypii cycad 4 and M. sabulilitoris SNA2: microbes with the potential for plant growth promotion.</title>
        <authorList>
            <person name="Hirsch A.M."/>
            <person name="Humm E."/>
            <person name="Rubbi M."/>
            <person name="Del Vecchio G."/>
            <person name="Ha S.M."/>
            <person name="Pellegrini M."/>
            <person name="Gunsalus R.P."/>
        </authorList>
    </citation>
    <scope>NUCLEOTIDE SEQUENCE [LARGE SCALE GENOMIC DNA]</scope>
    <source>
        <strain evidence="11 12">SNA2</strain>
    </source>
</reference>
<organism evidence="11 12">
    <name type="scientific">Mucilaginibacter sabulilitoris</name>
    <dbReference type="NCBI Taxonomy" id="1173583"/>
    <lineage>
        <taxon>Bacteria</taxon>
        <taxon>Pseudomonadati</taxon>
        <taxon>Bacteroidota</taxon>
        <taxon>Sphingobacteriia</taxon>
        <taxon>Sphingobacteriales</taxon>
        <taxon>Sphingobacteriaceae</taxon>
        <taxon>Mucilaginibacter</taxon>
    </lineage>
</organism>
<dbReference type="InterPro" id="IPR008969">
    <property type="entry name" value="CarboxyPept-like_regulatory"/>
</dbReference>
<dbReference type="NCBIfam" id="TIGR04056">
    <property type="entry name" value="OMP_RagA_SusC"/>
    <property type="match status" value="1"/>
</dbReference>
<dbReference type="Gene3D" id="2.170.130.10">
    <property type="entry name" value="TonB-dependent receptor, plug domain"/>
    <property type="match status" value="1"/>
</dbReference>
<sequence length="1112" mass="120700">MVKTILFLVFVSFQATASMYGQTVSLNVKNESLHKVLLRIQKQSGYNVLFNDQMLKNTVPVNVSLSGVPIEYALKECFKGQPVTYVIEARTVVVQTKPASVIASERNDITITGIVTDEKGVTLPGVSVKLKGTTSGVVTDGAGKFSIRGPGNGTLVFSFIGFISQEIAINNRIAFTIKLVEENKALNEVVVIGYGTAKRKDLTGAVSSIDNKTIKDLAVTRVDQALSGKIAGVQVKTTSGEPGAAPQVRIRGISSISAGSGPLYVVDGFPIDNIQTLNPNDIESLDILKDASATAIYGSRGSNGVIIINTKRGKSGKATIALDSYYGYQSVLRVPQLKNSIEEANYYYDGIKNQNIDAGNDISGPPNAWKVVVPQDILDVLSGKNKIDENALDAILRTAPQKQYQLAASGGTEGVRYYLSGEFLDQDGLVKNSWFKRYNVRANIDANLSKKLTVKVNLNPSYAEKSSLPVTGTGPNATDVSGSIVSAVAVNPFYPLLDANGNYTIFRGLAANGDFQNPLAVVNETIANTKTFGFVGNVNASYKIIDGLNLNILLGGNISTIKDMTFKPQLPVFFNNPAYGTDAQNLDVNWLSEYTLNYTKTMGKHNISAVGGFTAQKDVFSTNSMNSNKFPNNLVPTLSATSGQITYGTSTKSEWSLLSYLARINYNYAGKYYLTASIRTDGSSRFGSEKKYGLFPSAALAWRISQEDFLKDVSFLSDLKIRTSYGKTGNNNIGNYQQYALINYQSYPFANAAVGGYSPGQLANPALTWETQQSFNTGVDISLFDRRINLSADYFHSVNSNLLLNVNVPAVTGFSTALQNIGEVKNKGWEFVLSTDNFRGKFTWSTDFNISTYKNKVTKLGPQGDPIYSGTNVTMIGQPIGMFYGYVTDGIFKNQADIDKGPIYNPGAADHSRPGDIRFKDISGPNGTPDGVINSFDKTIMGSPYPNFYYGMTNRFSYARISLSVNVQGVHGNQIYDLSRGSGNSTRGRYRGYTFTNNYWKSADDPGDGKTPRPNNSPTGGVRENSQAFLDAGSYLRVNNITVGYQLPDQFVQKIGISALRFYFTATNPFIVTKNTAFNPDVSTSADALTPGLEANDYPIAKSFVLGLNLSF</sequence>
<dbReference type="SUPFAM" id="SSF49464">
    <property type="entry name" value="Carboxypeptidase regulatory domain-like"/>
    <property type="match status" value="1"/>
</dbReference>
<keyword evidence="11" id="KW-0675">Receptor</keyword>
<keyword evidence="3 7" id="KW-1134">Transmembrane beta strand</keyword>
<protein>
    <submittedName>
        <fullName evidence="11">TonB-dependent receptor</fullName>
    </submittedName>
</protein>
<evidence type="ECO:0000256" key="6">
    <source>
        <dbReference type="ARBA" id="ARBA00023237"/>
    </source>
</evidence>
<keyword evidence="12" id="KW-1185">Reference proteome</keyword>
<keyword evidence="5 7" id="KW-0472">Membrane</keyword>
<dbReference type="SUPFAM" id="SSF56935">
    <property type="entry name" value="Porins"/>
    <property type="match status" value="1"/>
</dbReference>
<dbReference type="EMBL" id="CP139558">
    <property type="protein sequence ID" value="WPU96908.1"/>
    <property type="molecule type" value="Genomic_DNA"/>
</dbReference>
<dbReference type="Gene3D" id="3.55.50.30">
    <property type="match status" value="1"/>
</dbReference>
<dbReference type="Gene3D" id="2.60.40.1120">
    <property type="entry name" value="Carboxypeptidase-like, regulatory domain"/>
    <property type="match status" value="1"/>
</dbReference>
<dbReference type="Pfam" id="PF07715">
    <property type="entry name" value="Plug"/>
    <property type="match status" value="1"/>
</dbReference>
<dbReference type="Proteomes" id="UP001324380">
    <property type="component" value="Chromosome"/>
</dbReference>
<keyword evidence="9" id="KW-0732">Signal</keyword>
<feature type="chain" id="PRO_5047156570" evidence="9">
    <location>
        <begin position="18"/>
        <end position="1112"/>
    </location>
</feature>
<evidence type="ECO:0000256" key="8">
    <source>
        <dbReference type="SAM" id="MobiDB-lite"/>
    </source>
</evidence>
<evidence type="ECO:0000256" key="7">
    <source>
        <dbReference type="PROSITE-ProRule" id="PRU01360"/>
    </source>
</evidence>
<dbReference type="Gene3D" id="2.40.170.20">
    <property type="entry name" value="TonB-dependent receptor, beta-barrel domain"/>
    <property type="match status" value="1"/>
</dbReference>
<evidence type="ECO:0000256" key="5">
    <source>
        <dbReference type="ARBA" id="ARBA00023136"/>
    </source>
</evidence>
<accession>A0ABZ0TXM5</accession>
<dbReference type="InterPro" id="IPR023997">
    <property type="entry name" value="TonB-dep_OMP_SusC/RagA_CS"/>
</dbReference>
<dbReference type="RefSeq" id="WP_321565994.1">
    <property type="nucleotide sequence ID" value="NZ_CP139558.1"/>
</dbReference>
<gene>
    <name evidence="11" type="ORF">SNE25_15410</name>
</gene>
<evidence type="ECO:0000256" key="4">
    <source>
        <dbReference type="ARBA" id="ARBA00022692"/>
    </source>
</evidence>
<evidence type="ECO:0000256" key="3">
    <source>
        <dbReference type="ARBA" id="ARBA00022452"/>
    </source>
</evidence>
<keyword evidence="6 7" id="KW-0998">Cell outer membrane</keyword>
<name>A0ABZ0TXM5_9SPHI</name>
<evidence type="ECO:0000313" key="12">
    <source>
        <dbReference type="Proteomes" id="UP001324380"/>
    </source>
</evidence>
<keyword evidence="4 7" id="KW-0812">Transmembrane</keyword>
<dbReference type="NCBIfam" id="TIGR04057">
    <property type="entry name" value="SusC_RagA_signa"/>
    <property type="match status" value="1"/>
</dbReference>
<dbReference type="PROSITE" id="PS52016">
    <property type="entry name" value="TONB_DEPENDENT_REC_3"/>
    <property type="match status" value="1"/>
</dbReference>
<dbReference type="InterPro" id="IPR039426">
    <property type="entry name" value="TonB-dep_rcpt-like"/>
</dbReference>
<dbReference type="InterPro" id="IPR012910">
    <property type="entry name" value="Plug_dom"/>
</dbReference>
<feature type="compositionally biased region" description="Basic and acidic residues" evidence="8">
    <location>
        <begin position="1002"/>
        <end position="1011"/>
    </location>
</feature>
<feature type="signal peptide" evidence="9">
    <location>
        <begin position="1"/>
        <end position="17"/>
    </location>
</feature>
<evidence type="ECO:0000256" key="1">
    <source>
        <dbReference type="ARBA" id="ARBA00004571"/>
    </source>
</evidence>
<feature type="compositionally biased region" description="Polar residues" evidence="8">
    <location>
        <begin position="1013"/>
        <end position="1024"/>
    </location>
</feature>
<evidence type="ECO:0000259" key="10">
    <source>
        <dbReference type="Pfam" id="PF07715"/>
    </source>
</evidence>
<evidence type="ECO:0000256" key="2">
    <source>
        <dbReference type="ARBA" id="ARBA00022448"/>
    </source>
</evidence>
<dbReference type="InterPro" id="IPR036942">
    <property type="entry name" value="Beta-barrel_TonB_sf"/>
</dbReference>
<comment type="similarity">
    <text evidence="7">Belongs to the TonB-dependent receptor family.</text>
</comment>